<organism evidence="1">
    <name type="scientific">Lotus japonicus</name>
    <name type="common">Lotus corniculatus var. japonicus</name>
    <dbReference type="NCBI Taxonomy" id="34305"/>
    <lineage>
        <taxon>Eukaryota</taxon>
        <taxon>Viridiplantae</taxon>
        <taxon>Streptophyta</taxon>
        <taxon>Embryophyta</taxon>
        <taxon>Tracheophyta</taxon>
        <taxon>Spermatophyta</taxon>
        <taxon>Magnoliopsida</taxon>
        <taxon>eudicotyledons</taxon>
        <taxon>Gunneridae</taxon>
        <taxon>Pentapetalae</taxon>
        <taxon>rosids</taxon>
        <taxon>fabids</taxon>
        <taxon>Fabales</taxon>
        <taxon>Fabaceae</taxon>
        <taxon>Papilionoideae</taxon>
        <taxon>50 kb inversion clade</taxon>
        <taxon>NPAAA clade</taxon>
        <taxon>Hologalegina</taxon>
        <taxon>robinioid clade</taxon>
        <taxon>Loteae</taxon>
        <taxon>Lotus</taxon>
    </lineage>
</organism>
<reference evidence="1" key="1">
    <citation type="submission" date="2012-05" db="EMBL/GenBank/DDBJ databases">
        <authorList>
            <person name="Krishnakumar V."/>
            <person name="Cheung F."/>
            <person name="Xiao Y."/>
            <person name="Chan A."/>
            <person name="Moskal W.A."/>
            <person name="Town C.D."/>
        </authorList>
    </citation>
    <scope>NUCLEOTIDE SEQUENCE</scope>
</reference>
<evidence type="ECO:0000313" key="1">
    <source>
        <dbReference type="EMBL" id="AFK37926.1"/>
    </source>
</evidence>
<dbReference type="AlphaFoldDB" id="I3SCD4"/>
<accession>I3SCD4</accession>
<sequence length="34" mass="4023">MVQVELEALLFSLLSKFLELQELLQLQALEIWSF</sequence>
<proteinExistence type="evidence at transcript level"/>
<name>I3SCD4_LOTJA</name>
<dbReference type="EMBL" id="BT138131">
    <property type="protein sequence ID" value="AFK37926.1"/>
    <property type="molecule type" value="mRNA"/>
</dbReference>
<protein>
    <submittedName>
        <fullName evidence="1">Uncharacterized protein</fullName>
    </submittedName>
</protein>